<dbReference type="EMBL" id="BNCP01000018">
    <property type="protein sequence ID" value="GIL80371.1"/>
    <property type="molecule type" value="Genomic_DNA"/>
</dbReference>
<feature type="non-terminal residue" evidence="1">
    <location>
        <position position="1"/>
    </location>
</feature>
<organism evidence="1 2">
    <name type="scientific">Volvox reticuliferus</name>
    <dbReference type="NCBI Taxonomy" id="1737510"/>
    <lineage>
        <taxon>Eukaryota</taxon>
        <taxon>Viridiplantae</taxon>
        <taxon>Chlorophyta</taxon>
        <taxon>core chlorophytes</taxon>
        <taxon>Chlorophyceae</taxon>
        <taxon>CS clade</taxon>
        <taxon>Chlamydomonadales</taxon>
        <taxon>Volvocaceae</taxon>
        <taxon>Volvox</taxon>
    </lineage>
</organism>
<proteinExistence type="predicted"/>
<reference evidence="1" key="1">
    <citation type="journal article" date="2021" name="Proc. Natl. Acad. Sci. U.S.A.">
        <title>Three genomes in the algal genus Volvox reveal the fate of a haploid sex-determining region after a transition to homothallism.</title>
        <authorList>
            <person name="Yamamoto K."/>
            <person name="Hamaji T."/>
            <person name="Kawai-Toyooka H."/>
            <person name="Matsuzaki R."/>
            <person name="Takahashi F."/>
            <person name="Nishimura Y."/>
            <person name="Kawachi M."/>
            <person name="Noguchi H."/>
            <person name="Minakuchi Y."/>
            <person name="Umen J.G."/>
            <person name="Toyoda A."/>
            <person name="Nozaki H."/>
        </authorList>
    </citation>
    <scope>NUCLEOTIDE SEQUENCE</scope>
    <source>
        <strain evidence="1">NIES-3786</strain>
    </source>
</reference>
<keyword evidence="2" id="KW-1185">Reference proteome</keyword>
<evidence type="ECO:0000313" key="2">
    <source>
        <dbReference type="Proteomes" id="UP000747110"/>
    </source>
</evidence>
<evidence type="ECO:0000313" key="1">
    <source>
        <dbReference type="EMBL" id="GIL80371.1"/>
    </source>
</evidence>
<name>A0A8J4FMU8_9CHLO</name>
<accession>A0A8J4FMU8</accession>
<dbReference type="Proteomes" id="UP000747110">
    <property type="component" value="Unassembled WGS sequence"/>
</dbReference>
<dbReference type="OrthoDB" id="561270at2759"/>
<feature type="non-terminal residue" evidence="1">
    <location>
        <position position="246"/>
    </location>
</feature>
<protein>
    <submittedName>
        <fullName evidence="1">Uncharacterized protein</fullName>
    </submittedName>
</protein>
<comment type="caution">
    <text evidence="1">The sequence shown here is derived from an EMBL/GenBank/DDBJ whole genome shotgun (WGS) entry which is preliminary data.</text>
</comment>
<dbReference type="AlphaFoldDB" id="A0A8J4FMU8"/>
<sequence length="246" mass="26459">GLRVDVVRIDTGVLPIDCYPYAGNGINCLDRMQPPQLISVSGWRWPNNGTSGSTPLYPSLGEQMPPLVFNGPGGMQSKYYIIYEFRTNSGTGGHRSYPFSNLNLAVNFSNPSQSQPTVYVEFPQPVLSLSQSDAIIIQRVDQSVRNVIDVARIPGSVVNNTRWLTFTDRTPFPATGASAPPPPPPPKAVNLALSSKQIVASSQTTLSKPSYAADGNNQTLFHSAYPGDVGSGSDKDFTPFVGLQLA</sequence>
<gene>
    <name evidence="1" type="ORF">Vretifemale_9489</name>
</gene>